<dbReference type="AlphaFoldDB" id="A0A815EG50"/>
<evidence type="ECO:0000313" key="3">
    <source>
        <dbReference type="Proteomes" id="UP000663828"/>
    </source>
</evidence>
<dbReference type="EMBL" id="CAJNOR010002560">
    <property type="protein sequence ID" value="CAF1311347.1"/>
    <property type="molecule type" value="Genomic_DNA"/>
</dbReference>
<reference evidence="1" key="1">
    <citation type="submission" date="2021-02" db="EMBL/GenBank/DDBJ databases">
        <authorList>
            <person name="Nowell W R."/>
        </authorList>
    </citation>
    <scope>NUCLEOTIDE SEQUENCE</scope>
</reference>
<comment type="caution">
    <text evidence="1">The sequence shown here is derived from an EMBL/GenBank/DDBJ whole genome shotgun (WGS) entry which is preliminary data.</text>
</comment>
<dbReference type="OrthoDB" id="10076574at2759"/>
<evidence type="ECO:0000313" key="1">
    <source>
        <dbReference type="EMBL" id="CAF1311347.1"/>
    </source>
</evidence>
<dbReference type="Proteomes" id="UP000663828">
    <property type="component" value="Unassembled WGS sequence"/>
</dbReference>
<protein>
    <submittedName>
        <fullName evidence="1">Uncharacterized protein</fullName>
    </submittedName>
</protein>
<dbReference type="EMBL" id="CAJNOJ010000348">
    <property type="protein sequence ID" value="CAF1411696.1"/>
    <property type="molecule type" value="Genomic_DNA"/>
</dbReference>
<dbReference type="Proteomes" id="UP000663852">
    <property type="component" value="Unassembled WGS sequence"/>
</dbReference>
<proteinExistence type="predicted"/>
<evidence type="ECO:0000313" key="2">
    <source>
        <dbReference type="EMBL" id="CAF1411696.1"/>
    </source>
</evidence>
<keyword evidence="3" id="KW-1185">Reference proteome</keyword>
<accession>A0A815EG50</accession>
<gene>
    <name evidence="2" type="ORF">EDS130_LOCUS36775</name>
    <name evidence="1" type="ORF">XAT740_LOCUS29401</name>
</gene>
<name>A0A815EG50_ADIRI</name>
<organism evidence="1 3">
    <name type="scientific">Adineta ricciae</name>
    <name type="common">Rotifer</name>
    <dbReference type="NCBI Taxonomy" id="249248"/>
    <lineage>
        <taxon>Eukaryota</taxon>
        <taxon>Metazoa</taxon>
        <taxon>Spiralia</taxon>
        <taxon>Gnathifera</taxon>
        <taxon>Rotifera</taxon>
        <taxon>Eurotatoria</taxon>
        <taxon>Bdelloidea</taxon>
        <taxon>Adinetida</taxon>
        <taxon>Adinetidae</taxon>
        <taxon>Adineta</taxon>
    </lineage>
</organism>
<sequence length="180" mass="20651">MLRFLSVFCLVLSTNFNVDNQFAKAERNFGYSCNQNPRCYSDLAGIYYLSLSITPVTYVIMTLRPDSSYTWTSSDQQDNPLHPYSDSYGKWECQENHDVQLIDYDFGYTIPVSPGVITVTTWSLSLKNARSITGTFIFRDYNMNTTYLADAVKSHHRHLDQDHTFTSALLSVAGYQIRSF</sequence>